<dbReference type="InterPro" id="IPR013022">
    <property type="entry name" value="Xyl_isomerase-like_TIM-brl"/>
</dbReference>
<evidence type="ECO:0000313" key="4">
    <source>
        <dbReference type="EMBL" id="USV02335.1"/>
    </source>
</evidence>
<gene>
    <name evidence="4" type="ORF">KFQ06_07450</name>
</gene>
<dbReference type="EMBL" id="CP074347">
    <property type="protein sequence ID" value="USV02335.1"/>
    <property type="molecule type" value="Genomic_DNA"/>
</dbReference>
<organism evidence="4 5">
    <name type="scientific">Serratia entomophila</name>
    <dbReference type="NCBI Taxonomy" id="42906"/>
    <lineage>
        <taxon>Bacteria</taxon>
        <taxon>Pseudomonadati</taxon>
        <taxon>Pseudomonadota</taxon>
        <taxon>Gammaproteobacteria</taxon>
        <taxon>Enterobacterales</taxon>
        <taxon>Yersiniaceae</taxon>
        <taxon>Serratia</taxon>
    </lineage>
</organism>
<dbReference type="SUPFAM" id="SSF51658">
    <property type="entry name" value="Xylose isomerase-like"/>
    <property type="match status" value="1"/>
</dbReference>
<dbReference type="RefSeq" id="WP_252961652.1">
    <property type="nucleotide sequence ID" value="NZ_CAMIPH010000009.1"/>
</dbReference>
<protein>
    <submittedName>
        <fullName evidence="4">Hydroxypyruvate isomerase family protein</fullName>
    </submittedName>
</protein>
<dbReference type="Proteomes" id="UP001056873">
    <property type="component" value="Chromosome"/>
</dbReference>
<evidence type="ECO:0000313" key="5">
    <source>
        <dbReference type="Proteomes" id="UP001056873"/>
    </source>
</evidence>
<dbReference type="PANTHER" id="PTHR43489">
    <property type="entry name" value="ISOMERASE"/>
    <property type="match status" value="1"/>
</dbReference>
<dbReference type="InterPro" id="IPR036237">
    <property type="entry name" value="Xyl_isomerase-like_sf"/>
</dbReference>
<dbReference type="PIRSF" id="PIRSF006241">
    <property type="entry name" value="HyI"/>
    <property type="match status" value="1"/>
</dbReference>
<accession>A0ABY5CXY6</accession>
<feature type="domain" description="Xylose isomerase-like TIM barrel" evidence="3">
    <location>
        <begin position="21"/>
        <end position="256"/>
    </location>
</feature>
<proteinExistence type="inferred from homology"/>
<dbReference type="InterPro" id="IPR050417">
    <property type="entry name" value="Sugar_Epim/Isomerase"/>
</dbReference>
<dbReference type="NCBIfam" id="NF043033">
    <property type="entry name" value="OxoTetrIsom"/>
    <property type="match status" value="1"/>
</dbReference>
<reference evidence="4" key="1">
    <citation type="journal article" date="2022" name="BMC Genomics">
        <title>Genome sequence of the entomopathogenic Serratia entomophila isolate 626 and characterisation of the species specific itaconate degradation pathway.</title>
        <authorList>
            <person name="Vaughan A.L."/>
            <person name="Altermann E."/>
            <person name="Glare T.R."/>
            <person name="Hurst M.R.H."/>
        </authorList>
    </citation>
    <scope>NUCLEOTIDE SEQUENCE</scope>
    <source>
        <strain evidence="4">626</strain>
    </source>
</reference>
<name>A0ABY5CXY6_9GAMM</name>
<keyword evidence="1 2" id="KW-0413">Isomerase</keyword>
<evidence type="ECO:0000256" key="2">
    <source>
        <dbReference type="PIRNR" id="PIRNR006241"/>
    </source>
</evidence>
<dbReference type="GO" id="GO:0016853">
    <property type="term" value="F:isomerase activity"/>
    <property type="evidence" value="ECO:0007669"/>
    <property type="project" value="UniProtKB-KW"/>
</dbReference>
<dbReference type="Pfam" id="PF01261">
    <property type="entry name" value="AP_endonuc_2"/>
    <property type="match status" value="1"/>
</dbReference>
<dbReference type="PANTHER" id="PTHR43489:SF6">
    <property type="entry name" value="HYDROXYPYRUVATE ISOMERASE-RELATED"/>
    <property type="match status" value="1"/>
</dbReference>
<dbReference type="Gene3D" id="3.20.20.150">
    <property type="entry name" value="Divalent-metal-dependent TIM barrel enzymes"/>
    <property type="match status" value="1"/>
</dbReference>
<evidence type="ECO:0000256" key="1">
    <source>
        <dbReference type="ARBA" id="ARBA00023235"/>
    </source>
</evidence>
<dbReference type="InterPro" id="IPR026040">
    <property type="entry name" value="HyI-like"/>
</dbReference>
<keyword evidence="5" id="KW-1185">Reference proteome</keyword>
<comment type="similarity">
    <text evidence="2">Belongs to the hyi family.</text>
</comment>
<sequence>MPKFAANLSMMFNELPFLERFDAAAAQGFKAVEFLFPYEHPAELLAQKLRANGLQQVLFNTAPGDADAGEWGLAALPGREQDARAEIDRALAYAIALNCPSVHVMAGVVPPGEDRQRYREAFIGNVRYAADTFAKRGVKVLLEALSPQVKPNYLFSSQYQAAELVAAIGRPNVFMQFDFFHAQLVDGNISGLIHQLAGRYAHIQIASVPGRHEPDDGELNYPWLFGQLDAVGYQGWIGCEYRPRGDTAAGLDWLRPYLSLSRSPGCGG</sequence>
<evidence type="ECO:0000259" key="3">
    <source>
        <dbReference type="Pfam" id="PF01261"/>
    </source>
</evidence>
<dbReference type="InterPro" id="IPR053398">
    <property type="entry name" value="HPT_OtnI_isomerases"/>
</dbReference>